<name>A0A2A9MIS3_BESBE</name>
<dbReference type="VEuPathDB" id="ToxoDB:BESB_063740"/>
<evidence type="ECO:0000313" key="2">
    <source>
        <dbReference type="Proteomes" id="UP000224006"/>
    </source>
</evidence>
<dbReference type="Proteomes" id="UP000224006">
    <property type="component" value="Chromosome V"/>
</dbReference>
<comment type="caution">
    <text evidence="1">The sequence shown here is derived from an EMBL/GenBank/DDBJ whole genome shotgun (WGS) entry which is preliminary data.</text>
</comment>
<dbReference type="GeneID" id="40311302"/>
<dbReference type="EMBL" id="NWUJ01000005">
    <property type="protein sequence ID" value="PFH35487.1"/>
    <property type="molecule type" value="Genomic_DNA"/>
</dbReference>
<proteinExistence type="predicted"/>
<evidence type="ECO:0000313" key="1">
    <source>
        <dbReference type="EMBL" id="PFH35487.1"/>
    </source>
</evidence>
<accession>A0A2A9MIS3</accession>
<dbReference type="KEGG" id="bbes:BESB_063740"/>
<keyword evidence="2" id="KW-1185">Reference proteome</keyword>
<organism evidence="1 2">
    <name type="scientific">Besnoitia besnoiti</name>
    <name type="common">Apicomplexan protozoan</name>
    <dbReference type="NCBI Taxonomy" id="94643"/>
    <lineage>
        <taxon>Eukaryota</taxon>
        <taxon>Sar</taxon>
        <taxon>Alveolata</taxon>
        <taxon>Apicomplexa</taxon>
        <taxon>Conoidasida</taxon>
        <taxon>Coccidia</taxon>
        <taxon>Eucoccidiorida</taxon>
        <taxon>Eimeriorina</taxon>
        <taxon>Sarcocystidae</taxon>
        <taxon>Besnoitia</taxon>
    </lineage>
</organism>
<dbReference type="AlphaFoldDB" id="A0A2A9MIS3"/>
<gene>
    <name evidence="1" type="ORF">BESB_063740</name>
</gene>
<reference evidence="1 2" key="1">
    <citation type="submission" date="2017-09" db="EMBL/GenBank/DDBJ databases">
        <title>Genome sequencing of Besnoitia besnoiti strain Bb-Ger1.</title>
        <authorList>
            <person name="Schares G."/>
            <person name="Venepally P."/>
            <person name="Lorenzi H.A."/>
        </authorList>
    </citation>
    <scope>NUCLEOTIDE SEQUENCE [LARGE SCALE GENOMIC DNA]</scope>
    <source>
        <strain evidence="1 2">Bb-Ger1</strain>
    </source>
</reference>
<dbReference type="RefSeq" id="XP_029219496.1">
    <property type="nucleotide sequence ID" value="XM_029364788.1"/>
</dbReference>
<sequence length="32" mass="3610">MLSDLHRLEVEEIIPYELKQQKLASQPGGTVS</sequence>
<protein>
    <submittedName>
        <fullName evidence="1">Uncharacterized protein</fullName>
    </submittedName>
</protein>